<dbReference type="EMBL" id="CAIJEO010000002">
    <property type="protein sequence ID" value="CAD0085157.1"/>
    <property type="molecule type" value="Genomic_DNA"/>
</dbReference>
<dbReference type="OrthoDB" id="3877113at2759"/>
<reference evidence="1" key="1">
    <citation type="submission" date="2020-06" db="EMBL/GenBank/DDBJ databases">
        <authorList>
            <person name="Onetto C."/>
        </authorList>
    </citation>
    <scope>NUCLEOTIDE SEQUENCE</scope>
</reference>
<name>A0A9N8JFS5_9PEZI</name>
<proteinExistence type="predicted"/>
<protein>
    <submittedName>
        <fullName evidence="1">Uncharacterized protein</fullName>
    </submittedName>
</protein>
<evidence type="ECO:0000313" key="1">
    <source>
        <dbReference type="EMBL" id="CAD0085157.1"/>
    </source>
</evidence>
<dbReference type="AlphaFoldDB" id="A0A9N8JFS5"/>
<organism evidence="1 2">
    <name type="scientific">Aureobasidium mustum</name>
    <dbReference type="NCBI Taxonomy" id="2773714"/>
    <lineage>
        <taxon>Eukaryota</taxon>
        <taxon>Fungi</taxon>
        <taxon>Dikarya</taxon>
        <taxon>Ascomycota</taxon>
        <taxon>Pezizomycotina</taxon>
        <taxon>Dothideomycetes</taxon>
        <taxon>Dothideomycetidae</taxon>
        <taxon>Dothideales</taxon>
        <taxon>Saccotheciaceae</taxon>
        <taxon>Aureobasidium</taxon>
    </lineage>
</organism>
<sequence>MAAFFNHLTEQFKALVISEFVPHDPVNNFISKTVINDQGDNSLIGPNFPDFSTSTYNAQGREFRFFPEPAGAMRPNWIPVGTSRYDGRYYPTGTSCPTYTVGEFKQVEAVGTLKSQVTVGRWKAMCDACFEDCAEGFWEKTCQIDMQTRQITLNTQFMGRCDKCGHLFHEYVPGI</sequence>
<keyword evidence="2" id="KW-1185">Reference proteome</keyword>
<dbReference type="Proteomes" id="UP000714618">
    <property type="component" value="Unassembled WGS sequence"/>
</dbReference>
<comment type="caution">
    <text evidence="1">The sequence shown here is derived from an EMBL/GenBank/DDBJ whole genome shotgun (WGS) entry which is preliminary data.</text>
</comment>
<evidence type="ECO:0000313" key="2">
    <source>
        <dbReference type="Proteomes" id="UP000714618"/>
    </source>
</evidence>
<gene>
    <name evidence="1" type="ORF">AWRI4233_LOCUS63</name>
</gene>
<accession>A0A9N8JFS5</accession>